<dbReference type="STRING" id="1122124.GCA_000423165_02027"/>
<dbReference type="PANTHER" id="PTHR33406:SF13">
    <property type="entry name" value="MEMBRANE PROTEIN YDFJ"/>
    <property type="match status" value="1"/>
</dbReference>
<sequence>MQRTRGFAWFLLLVAGAVLSGLLAVRVPMVQWQSSLLDTLPQEADPYHKRYLASQKPNEQRFLLLFSGPEELQAPLQKLLTAQLTALTEHASGITPLSGQSSAQFLQVYAEHAGYWATPAALTLLQHDPQQLINNAQQRLQQPLPVWADIQQDPLLLGQTYVESLPEVFPGFQASGPLYQRRQGDVFQLLLPLTSTADALSQTAAEQVTQQVEQLIAQVQQQFPQVEVARSGLIFHASAAAAQAKSEMTWFGGLSVIVVLLLLLWVFRSLRQLFFAALTLALSSLAGITAVLWAFPHAHLLTLVFATTLIGLCIDYVFHASIGASHGRHSWRHVVPALLLGACTTIAGFLLLLGLPLPLMQQLGVFMAAALAVVLLVVLLTPQLGLAQSPKPQWQALHQTLENGYQRLSSRLRLSLLCIACFVPVATLAALYDTDDAVQQLASSPASLLAQEQHVRAQTSAYYDADVILLRGPDIAALYPIYGEINALLPQWQQQGILSRWQSWFDYVPTPQQLATTQAALEKLWQQPEGQAYLSWLGIDAPSYPPTSGGIAHHPLYPAFFNAQENDAAAVAIIRLADITDRAALKQALQHWPQAELFNPLTQASDSLALYRQQLALWLLGLLALAWLLLTWRLPAEKLQQRALISTQIIVIIISAIACAFSVALLSQALNLFHLIGAMLVVVLGIDYGVFCASPIQRAHALQAISISALTTMVAFGALSFSSTPAIAAFGTTVLVGVGVTALLAPVLSTAYFKGHS</sequence>
<feature type="domain" description="Membrane transport protein MMPL" evidence="7">
    <location>
        <begin position="196"/>
        <end position="386"/>
    </location>
</feature>
<accession>A0A432Z2B4</accession>
<dbReference type="Pfam" id="PF03176">
    <property type="entry name" value="MMPL"/>
    <property type="match status" value="1"/>
</dbReference>
<gene>
    <name evidence="8" type="ORF">CWI80_09460</name>
</gene>
<keyword evidence="5 6" id="KW-0472">Membrane</keyword>
<dbReference type="EMBL" id="PIQE01000003">
    <property type="protein sequence ID" value="RUO72021.1"/>
    <property type="molecule type" value="Genomic_DNA"/>
</dbReference>
<feature type="transmembrane region" description="Helical" evidence="6">
    <location>
        <begin position="672"/>
        <end position="690"/>
    </location>
</feature>
<feature type="transmembrane region" description="Helical" evidence="6">
    <location>
        <begin position="414"/>
        <end position="432"/>
    </location>
</feature>
<evidence type="ECO:0000313" key="8">
    <source>
        <dbReference type="EMBL" id="RUO72021.1"/>
    </source>
</evidence>
<protein>
    <submittedName>
        <fullName evidence="8">RND transporter</fullName>
    </submittedName>
</protein>
<reference evidence="9" key="1">
    <citation type="journal article" date="2018" name="Front. Microbiol.">
        <title>Genome-Based Analysis Reveals the Taxonomy and Diversity of the Family Idiomarinaceae.</title>
        <authorList>
            <person name="Liu Y."/>
            <person name="Lai Q."/>
            <person name="Shao Z."/>
        </authorList>
    </citation>
    <scope>NUCLEOTIDE SEQUENCE [LARGE SCALE GENOMIC DNA]</scope>
    <source>
        <strain evidence="9">c121</strain>
    </source>
</reference>
<dbReference type="Proteomes" id="UP000287022">
    <property type="component" value="Unassembled WGS sequence"/>
</dbReference>
<feature type="transmembrane region" description="Helical" evidence="6">
    <location>
        <begin position="644"/>
        <end position="666"/>
    </location>
</feature>
<evidence type="ECO:0000256" key="4">
    <source>
        <dbReference type="ARBA" id="ARBA00022989"/>
    </source>
</evidence>
<feature type="transmembrane region" description="Helical" evidence="6">
    <location>
        <begin position="334"/>
        <end position="357"/>
    </location>
</feature>
<name>A0A432Z2B4_9GAMM</name>
<feature type="transmembrane region" description="Helical" evidence="6">
    <location>
        <begin position="727"/>
        <end position="753"/>
    </location>
</feature>
<dbReference type="InterPro" id="IPR004869">
    <property type="entry name" value="MMPL_dom"/>
</dbReference>
<feature type="transmembrane region" description="Helical" evidence="6">
    <location>
        <begin position="363"/>
        <end position="381"/>
    </location>
</feature>
<evidence type="ECO:0000256" key="3">
    <source>
        <dbReference type="ARBA" id="ARBA00022692"/>
    </source>
</evidence>
<feature type="transmembrane region" description="Helical" evidence="6">
    <location>
        <begin position="274"/>
        <end position="295"/>
    </location>
</feature>
<evidence type="ECO:0000313" key="9">
    <source>
        <dbReference type="Proteomes" id="UP000287022"/>
    </source>
</evidence>
<comment type="caution">
    <text evidence="8">The sequence shown here is derived from an EMBL/GenBank/DDBJ whole genome shotgun (WGS) entry which is preliminary data.</text>
</comment>
<keyword evidence="4 6" id="KW-1133">Transmembrane helix</keyword>
<dbReference type="Gene3D" id="1.20.1640.10">
    <property type="entry name" value="Multidrug efflux transporter AcrB transmembrane domain"/>
    <property type="match status" value="1"/>
</dbReference>
<feature type="transmembrane region" description="Helical" evidence="6">
    <location>
        <begin position="615"/>
        <end position="632"/>
    </location>
</feature>
<dbReference type="SUPFAM" id="SSF82866">
    <property type="entry name" value="Multidrug efflux transporter AcrB transmembrane domain"/>
    <property type="match status" value="2"/>
</dbReference>
<evidence type="ECO:0000256" key="2">
    <source>
        <dbReference type="ARBA" id="ARBA00022475"/>
    </source>
</evidence>
<evidence type="ECO:0000256" key="5">
    <source>
        <dbReference type="ARBA" id="ARBA00023136"/>
    </source>
</evidence>
<dbReference type="AlphaFoldDB" id="A0A432Z2B4"/>
<dbReference type="PANTHER" id="PTHR33406">
    <property type="entry name" value="MEMBRANE PROTEIN MJ1562-RELATED"/>
    <property type="match status" value="1"/>
</dbReference>
<dbReference type="InterPro" id="IPR050545">
    <property type="entry name" value="Mycobact_MmpL"/>
</dbReference>
<organism evidence="8 9">
    <name type="scientific">Pseudidiomarina sediminum</name>
    <dbReference type="NCBI Taxonomy" id="431675"/>
    <lineage>
        <taxon>Bacteria</taxon>
        <taxon>Pseudomonadati</taxon>
        <taxon>Pseudomonadota</taxon>
        <taxon>Gammaproteobacteria</taxon>
        <taxon>Alteromonadales</taxon>
        <taxon>Idiomarinaceae</taxon>
        <taxon>Pseudidiomarina</taxon>
    </lineage>
</organism>
<dbReference type="RefSeq" id="WP_026860739.1">
    <property type="nucleotide sequence ID" value="NZ_PIQE01000003.1"/>
</dbReference>
<keyword evidence="2" id="KW-1003">Cell membrane</keyword>
<evidence type="ECO:0000256" key="6">
    <source>
        <dbReference type="SAM" id="Phobius"/>
    </source>
</evidence>
<evidence type="ECO:0000259" key="7">
    <source>
        <dbReference type="Pfam" id="PF03176"/>
    </source>
</evidence>
<comment type="subcellular location">
    <subcellularLocation>
        <location evidence="1">Cell membrane</location>
        <topology evidence="1">Multi-pass membrane protein</topology>
    </subcellularLocation>
</comment>
<feature type="transmembrane region" description="Helical" evidence="6">
    <location>
        <begin position="702"/>
        <end position="721"/>
    </location>
</feature>
<dbReference type="GO" id="GO:0005886">
    <property type="term" value="C:plasma membrane"/>
    <property type="evidence" value="ECO:0007669"/>
    <property type="project" value="UniProtKB-SubCell"/>
</dbReference>
<keyword evidence="3 6" id="KW-0812">Transmembrane</keyword>
<evidence type="ECO:0000256" key="1">
    <source>
        <dbReference type="ARBA" id="ARBA00004651"/>
    </source>
</evidence>
<proteinExistence type="predicted"/>
<keyword evidence="9" id="KW-1185">Reference proteome</keyword>
<feature type="transmembrane region" description="Helical" evidence="6">
    <location>
        <begin position="301"/>
        <end position="322"/>
    </location>
</feature>
<feature type="transmembrane region" description="Helical" evidence="6">
    <location>
        <begin position="248"/>
        <end position="267"/>
    </location>
</feature>